<evidence type="ECO:0008006" key="7">
    <source>
        <dbReference type="Google" id="ProtNLM"/>
    </source>
</evidence>
<dbReference type="PIRSF" id="PIRSF000103">
    <property type="entry name" value="HIBADH"/>
    <property type="match status" value="1"/>
</dbReference>
<evidence type="ECO:0000256" key="1">
    <source>
        <dbReference type="ARBA" id="ARBA00023002"/>
    </source>
</evidence>
<dbReference type="InterPro" id="IPR015815">
    <property type="entry name" value="HIBADH-related"/>
</dbReference>
<sequence length="308" mass="32582">MAMKACRPGETRLGWVGTGVMGTSMCRHLMEAGYKMTVYSRTAAKCKPLVDLGAKLATTPAEVARESDVVFTIVGFPSDVRQVILGPDGVLSGLGEGGCVVDMTTSEPSLAVEIAEAAAAKKCFALDAPVSGGDVGAREARLSIMVGGEQSAFDAVKPLFECMGKNIRLMGGAGRGQHTKMTNQILIATGIIGVCEGLLYAHKVGLNLEEVIAAVRSGAAGSWSLENYGPRMLKRDMKPGFFIDHFVKDLKIALEEADRMKLSLPGLALAKELYVSMQAIGHGDAGNHALILALERMNNMDLGPITKK</sequence>
<feature type="domain" description="6-phosphogluconate dehydrogenase NADP-binding" evidence="4">
    <location>
        <begin position="13"/>
        <end position="171"/>
    </location>
</feature>
<proteinExistence type="predicted"/>
<accession>A0A0G4H989</accession>
<dbReference type="PANTHER" id="PTHR43060">
    <property type="entry name" value="3-HYDROXYISOBUTYRATE DEHYDROGENASE-LIKE 1, MITOCHONDRIAL-RELATED"/>
    <property type="match status" value="1"/>
</dbReference>
<feature type="domain" description="3-hydroxyisobutyrate dehydrogenase-like NAD-binding" evidence="5">
    <location>
        <begin position="174"/>
        <end position="292"/>
    </location>
</feature>
<keyword evidence="1" id="KW-0560">Oxidoreductase</keyword>
<dbReference type="GO" id="GO:0050661">
    <property type="term" value="F:NADP binding"/>
    <property type="evidence" value="ECO:0007669"/>
    <property type="project" value="InterPro"/>
</dbReference>
<evidence type="ECO:0000256" key="2">
    <source>
        <dbReference type="ARBA" id="ARBA00023027"/>
    </source>
</evidence>
<evidence type="ECO:0000259" key="5">
    <source>
        <dbReference type="Pfam" id="PF14833"/>
    </source>
</evidence>
<dbReference type="VEuPathDB" id="CryptoDB:Cvel_25375"/>
<dbReference type="GO" id="GO:0016491">
    <property type="term" value="F:oxidoreductase activity"/>
    <property type="evidence" value="ECO:0007669"/>
    <property type="project" value="UniProtKB-KW"/>
</dbReference>
<dbReference type="PANTHER" id="PTHR43060:SF15">
    <property type="entry name" value="3-HYDROXYISOBUTYRATE DEHYDROGENASE-LIKE 1, MITOCHONDRIAL-RELATED"/>
    <property type="match status" value="1"/>
</dbReference>
<dbReference type="InterPro" id="IPR008927">
    <property type="entry name" value="6-PGluconate_DH-like_C_sf"/>
</dbReference>
<evidence type="ECO:0000256" key="3">
    <source>
        <dbReference type="PIRSR" id="PIRSR000103-1"/>
    </source>
</evidence>
<dbReference type="EMBL" id="CDMZ01002057">
    <property type="protein sequence ID" value="CEM40533.1"/>
    <property type="molecule type" value="Genomic_DNA"/>
</dbReference>
<dbReference type="InterPro" id="IPR006115">
    <property type="entry name" value="6PGDH_NADP-bd"/>
</dbReference>
<dbReference type="GO" id="GO:0051287">
    <property type="term" value="F:NAD binding"/>
    <property type="evidence" value="ECO:0007669"/>
    <property type="project" value="InterPro"/>
</dbReference>
<organism evidence="6">
    <name type="scientific">Chromera velia CCMP2878</name>
    <dbReference type="NCBI Taxonomy" id="1169474"/>
    <lineage>
        <taxon>Eukaryota</taxon>
        <taxon>Sar</taxon>
        <taxon>Alveolata</taxon>
        <taxon>Colpodellida</taxon>
        <taxon>Chromeraceae</taxon>
        <taxon>Chromera</taxon>
    </lineage>
</organism>
<keyword evidence="2" id="KW-0520">NAD</keyword>
<dbReference type="InterPro" id="IPR036291">
    <property type="entry name" value="NAD(P)-bd_dom_sf"/>
</dbReference>
<reference evidence="6" key="1">
    <citation type="submission" date="2014-11" db="EMBL/GenBank/DDBJ databases">
        <authorList>
            <person name="Otto D Thomas"/>
            <person name="Naeem Raeece"/>
        </authorList>
    </citation>
    <scope>NUCLEOTIDE SEQUENCE</scope>
</reference>
<feature type="active site" evidence="3">
    <location>
        <position position="180"/>
    </location>
</feature>
<dbReference type="InterPro" id="IPR013328">
    <property type="entry name" value="6PGD_dom2"/>
</dbReference>
<dbReference type="Pfam" id="PF03446">
    <property type="entry name" value="NAD_binding_2"/>
    <property type="match status" value="1"/>
</dbReference>
<evidence type="ECO:0000259" key="4">
    <source>
        <dbReference type="Pfam" id="PF03446"/>
    </source>
</evidence>
<dbReference type="SUPFAM" id="SSF51735">
    <property type="entry name" value="NAD(P)-binding Rossmann-fold domains"/>
    <property type="match status" value="1"/>
</dbReference>
<dbReference type="Gene3D" id="1.10.1040.10">
    <property type="entry name" value="N-(1-d-carboxylethyl)-l-norvaline Dehydrogenase, domain 2"/>
    <property type="match status" value="1"/>
</dbReference>
<dbReference type="AlphaFoldDB" id="A0A0G4H989"/>
<evidence type="ECO:0000313" key="6">
    <source>
        <dbReference type="EMBL" id="CEM40533.1"/>
    </source>
</evidence>
<dbReference type="InterPro" id="IPR029154">
    <property type="entry name" value="HIBADH-like_NADP-bd"/>
</dbReference>
<dbReference type="PhylomeDB" id="A0A0G4H989"/>
<dbReference type="Gene3D" id="3.40.50.720">
    <property type="entry name" value="NAD(P)-binding Rossmann-like Domain"/>
    <property type="match status" value="1"/>
</dbReference>
<dbReference type="Pfam" id="PF14833">
    <property type="entry name" value="NAD_binding_11"/>
    <property type="match status" value="1"/>
</dbReference>
<gene>
    <name evidence="6" type="ORF">Cvel_25375</name>
</gene>
<protein>
    <recommendedName>
        <fullName evidence="7">6-phosphogluconate dehydrogenase NADP-binding domain-containing protein</fullName>
    </recommendedName>
</protein>
<dbReference type="SUPFAM" id="SSF48179">
    <property type="entry name" value="6-phosphogluconate dehydrogenase C-terminal domain-like"/>
    <property type="match status" value="1"/>
</dbReference>
<name>A0A0G4H989_9ALVE</name>